<protein>
    <recommendedName>
        <fullName evidence="13">Cation-transporting ATPase</fullName>
        <ecNumber evidence="13">7.2.2.-</ecNumber>
    </recommendedName>
</protein>
<keyword evidence="10 13" id="KW-1133">Transmembrane helix</keyword>
<evidence type="ECO:0000256" key="4">
    <source>
        <dbReference type="ARBA" id="ARBA00022692"/>
    </source>
</evidence>
<dbReference type="GO" id="GO:0016020">
    <property type="term" value="C:membrane"/>
    <property type="evidence" value="ECO:0007669"/>
    <property type="project" value="UniProtKB-SubCell"/>
</dbReference>
<sequence length="1163" mass="130423">LYYLLCVLTGGILYVLGRWFPKRRIAFVAAPTPLDSADWLVVTNEWGNYHVEPIIRQPYAGTFESVFPGCSLPNGCVPFHFDRLTYFEHRHNRFLFNPIERRYQHVNSWKPNQWSKTPKQTRAGLTSRSFQERFDLFGANTIEILEKSLVQLLMDEILHPFYVFQIASMALWFSDDYYYYATCIFIISVVSIIATYRETRKNEQRMCEMARFECPLSVFRGEAWVEVSSHQLVPGDVFEVSDPSLHQVPCDAILLEGDCIVNESMLTGESIPVSKTPAVGQTLRDLDMTCLNPGPEVARHTLFCGTRLIRVRTTTPGMGGRQWQTYHQVESAPRATALVIRTGFNTSKGSLIRSILFPRPNKFKFYQDAFRFVGVMAIIACLGFLASIANFVRLGLHAGIIIKRALDLITIVVPPALPATMSIGMTFALNRLRKQRIYCTSPPRINVSGKVDILCFDKTGTLTEDGLDVLGVQFVDRNQGQLVDLCSSVGSLNRPSAGTQQTAMGLLHAMATCHSLKVVDGDVIGDPIDIKMFEFTSWTIEEGGSLCESRPPSSRQFGFQDGIVPTVVRPPNIQRFSLDDLLARPGTHFELGVIRSFEFLPSLRRMSVIVKAMQSPSMQVFVKGAPEVMLQICRPETIPADFHATLNQYTQHGYRVIACAGKTLERKMNWLRVQKVKRDQLETNLDFLGFIVFENKLKPTTAGVIKTLGEANIRQVMCTGDNVLTAVSVARECGIVGEHQPVYSARCLEGSFADGPGIKLVWEDIERPDHILDPYSLEPLRISSGLGPNTAAVNQIPHALALTGEAVRWILDNSPRETLEQVLIKCQVFARMSPDEKQEMVEKLQEIDYCVGFCGDGANDCGALKAADVGLSLSEAEASVAAPFTSQSTDITCVLDLIREGRCALTTSFSCFKYMALYSMIQFVTVSLLYRFGASLGDFQFLFIDLFIIIPIAIFMGNSPPYHKLHTQAPAASLISQPVLSSLFGHIILVFGFQYLPMALVQNQPYYVEPDRDSIDDDHILVNCYENTVLFLVSNFQYIFTAVVFSIGPPYRRSSIHNYPFIATTVLLLVFSSVVLLLPREGYFWTSLFELVTTPSLSNSFTWTVWGIAVANCVVSWIAERYVLQRLSTVLVSFAQRVIKRVFGKSTQKRPKRFEELLGKARH</sequence>
<dbReference type="InterPro" id="IPR023298">
    <property type="entry name" value="ATPase_P-typ_TM_dom_sf"/>
</dbReference>
<gene>
    <name evidence="16" type="ORF">BJ085DRAFT_22433</name>
</gene>
<dbReference type="AlphaFoldDB" id="A0A4P9ZK93"/>
<dbReference type="PROSITE" id="PS01229">
    <property type="entry name" value="COF_2"/>
    <property type="match status" value="1"/>
</dbReference>
<feature type="domain" description="P5B-type ATPase N-terminal" evidence="15">
    <location>
        <begin position="1"/>
        <end position="69"/>
    </location>
</feature>
<dbReference type="GO" id="GO:0019829">
    <property type="term" value="F:ATPase-coupled monoatomic cation transmembrane transporter activity"/>
    <property type="evidence" value="ECO:0007669"/>
    <property type="project" value="UniProtKB-UniRule"/>
</dbReference>
<name>A0A4P9ZK93_9FUNG</name>
<dbReference type="Pfam" id="PF12409">
    <property type="entry name" value="P5-ATPase"/>
    <property type="match status" value="1"/>
</dbReference>
<dbReference type="CDD" id="cd07542">
    <property type="entry name" value="P-type_ATPase_cation"/>
    <property type="match status" value="1"/>
</dbReference>
<dbReference type="Pfam" id="PF13246">
    <property type="entry name" value="Cation_ATPase"/>
    <property type="match status" value="1"/>
</dbReference>
<dbReference type="InterPro" id="IPR047821">
    <property type="entry name" value="P5B-type_ATPase"/>
</dbReference>
<accession>A0A4P9ZK93</accession>
<dbReference type="SFLD" id="SFLDF00027">
    <property type="entry name" value="p-type_atpase"/>
    <property type="match status" value="1"/>
</dbReference>
<dbReference type="InterPro" id="IPR018303">
    <property type="entry name" value="ATPase_P-typ_P_site"/>
</dbReference>
<dbReference type="EMBL" id="ML003636">
    <property type="protein sequence ID" value="RKP33686.1"/>
    <property type="molecule type" value="Genomic_DNA"/>
</dbReference>
<dbReference type="InterPro" id="IPR023299">
    <property type="entry name" value="ATPase_P-typ_cyto_dom_N"/>
</dbReference>
<dbReference type="InterPro" id="IPR047819">
    <property type="entry name" value="P5A-ATPase_N"/>
</dbReference>
<feature type="transmembrane region" description="Helical" evidence="13">
    <location>
        <begin position="978"/>
        <end position="996"/>
    </location>
</feature>
<dbReference type="SUPFAM" id="SSF81653">
    <property type="entry name" value="Calcium ATPase, transduction domain A"/>
    <property type="match status" value="1"/>
</dbReference>
<evidence type="ECO:0000256" key="9">
    <source>
        <dbReference type="ARBA" id="ARBA00022967"/>
    </source>
</evidence>
<keyword evidence="7 13" id="KW-0067">ATP-binding</keyword>
<keyword evidence="11 13" id="KW-0472">Membrane</keyword>
<dbReference type="GO" id="GO:0016887">
    <property type="term" value="F:ATP hydrolysis activity"/>
    <property type="evidence" value="ECO:0007669"/>
    <property type="project" value="InterPro"/>
</dbReference>
<dbReference type="Gene3D" id="2.70.150.10">
    <property type="entry name" value="Calcium-transporting ATPase, cytoplasmic transduction domain A"/>
    <property type="match status" value="2"/>
</dbReference>
<dbReference type="FunFam" id="2.70.150.10:FF:000057">
    <property type="entry name" value="Cation-transporting ATPase"/>
    <property type="match status" value="1"/>
</dbReference>
<dbReference type="PANTHER" id="PTHR45630">
    <property type="entry name" value="CATION-TRANSPORTING ATPASE-RELATED"/>
    <property type="match status" value="1"/>
</dbReference>
<keyword evidence="6 13" id="KW-0547">Nucleotide-binding</keyword>
<evidence type="ECO:0000313" key="16">
    <source>
        <dbReference type="EMBL" id="RKP33686.1"/>
    </source>
</evidence>
<dbReference type="SFLD" id="SFLDG00002">
    <property type="entry name" value="C1.7:_P-type_atpase_like"/>
    <property type="match status" value="1"/>
</dbReference>
<comment type="similarity">
    <text evidence="2 13">Belongs to the cation transport ATPase (P-type) (TC 3.A.3) family. Type V subfamily.</text>
</comment>
<keyword evidence="9 13" id="KW-1278">Translocase</keyword>
<dbReference type="PRINTS" id="PR00119">
    <property type="entry name" value="CATATPASE"/>
</dbReference>
<evidence type="ECO:0000256" key="5">
    <source>
        <dbReference type="ARBA" id="ARBA00022723"/>
    </source>
</evidence>
<feature type="transmembrane region" description="Helical" evidence="13">
    <location>
        <begin position="177"/>
        <end position="196"/>
    </location>
</feature>
<evidence type="ECO:0000256" key="2">
    <source>
        <dbReference type="ARBA" id="ARBA00006000"/>
    </source>
</evidence>
<dbReference type="PANTHER" id="PTHR45630:SF8">
    <property type="entry name" value="CATION-TRANSPORTING ATPASE"/>
    <property type="match status" value="1"/>
</dbReference>
<evidence type="ECO:0000256" key="7">
    <source>
        <dbReference type="ARBA" id="ARBA00022840"/>
    </source>
</evidence>
<dbReference type="NCBIfam" id="TIGR01494">
    <property type="entry name" value="ATPase_P-type"/>
    <property type="match status" value="2"/>
</dbReference>
<dbReference type="EC" id="7.2.2.-" evidence="13"/>
<dbReference type="InterPro" id="IPR036412">
    <property type="entry name" value="HAD-like_sf"/>
</dbReference>
<feature type="transmembrane region" description="Helical" evidence="13">
    <location>
        <begin position="939"/>
        <end position="957"/>
    </location>
</feature>
<keyword evidence="17" id="KW-1185">Reference proteome</keyword>
<feature type="transmembrane region" description="Helical" evidence="13">
    <location>
        <begin position="1100"/>
        <end position="1119"/>
    </location>
</feature>
<dbReference type="Gene3D" id="3.40.1110.10">
    <property type="entry name" value="Calcium-transporting ATPase, cytoplasmic domain N"/>
    <property type="match status" value="2"/>
</dbReference>
<dbReference type="InterPro" id="IPR059000">
    <property type="entry name" value="ATPase_P-type_domA"/>
</dbReference>
<feature type="transmembrane region" description="Helical" evidence="13">
    <location>
        <begin position="408"/>
        <end position="429"/>
    </location>
</feature>
<dbReference type="GO" id="GO:0015662">
    <property type="term" value="F:P-type ion transporter activity"/>
    <property type="evidence" value="ECO:0007669"/>
    <property type="project" value="InterPro"/>
</dbReference>
<feature type="transmembrane region" description="Helical" evidence="13">
    <location>
        <begin position="915"/>
        <end position="933"/>
    </location>
</feature>
<evidence type="ECO:0000259" key="14">
    <source>
        <dbReference type="Pfam" id="PF00122"/>
    </source>
</evidence>
<dbReference type="FunFam" id="3.40.1110.10:FF:000057">
    <property type="entry name" value="Cation-transporting ATPase"/>
    <property type="match status" value="1"/>
</dbReference>
<dbReference type="Gene3D" id="1.20.1110.10">
    <property type="entry name" value="Calcium-transporting ATPase, transmembrane domain"/>
    <property type="match status" value="1"/>
</dbReference>
<dbReference type="GO" id="GO:0005524">
    <property type="term" value="F:ATP binding"/>
    <property type="evidence" value="ECO:0007669"/>
    <property type="project" value="UniProtKB-UniRule"/>
</dbReference>
<dbReference type="InterPro" id="IPR006544">
    <property type="entry name" value="P-type_TPase_V"/>
</dbReference>
<evidence type="ECO:0000259" key="15">
    <source>
        <dbReference type="Pfam" id="PF12409"/>
    </source>
</evidence>
<dbReference type="InterPro" id="IPR023214">
    <property type="entry name" value="HAD_sf"/>
</dbReference>
<feature type="domain" description="P-type ATPase A" evidence="14">
    <location>
        <begin position="218"/>
        <end position="351"/>
    </location>
</feature>
<feature type="non-terminal residue" evidence="16">
    <location>
        <position position="1"/>
    </location>
</feature>
<evidence type="ECO:0000313" key="17">
    <source>
        <dbReference type="Proteomes" id="UP000268162"/>
    </source>
</evidence>
<evidence type="ECO:0000256" key="10">
    <source>
        <dbReference type="ARBA" id="ARBA00022989"/>
    </source>
</evidence>
<dbReference type="Proteomes" id="UP000268162">
    <property type="component" value="Unassembled WGS sequence"/>
</dbReference>
<organism evidence="16 17">
    <name type="scientific">Dimargaris cristalligena</name>
    <dbReference type="NCBI Taxonomy" id="215637"/>
    <lineage>
        <taxon>Eukaryota</taxon>
        <taxon>Fungi</taxon>
        <taxon>Fungi incertae sedis</taxon>
        <taxon>Zoopagomycota</taxon>
        <taxon>Kickxellomycotina</taxon>
        <taxon>Dimargaritomycetes</taxon>
        <taxon>Dimargaritales</taxon>
        <taxon>Dimargaritaceae</taxon>
        <taxon>Dimargaris</taxon>
    </lineage>
</organism>
<feature type="transmembrane region" description="Helical" evidence="13">
    <location>
        <begin position="1059"/>
        <end position="1080"/>
    </location>
</feature>
<dbReference type="FunFam" id="1.20.1110.10:FF:000023">
    <property type="entry name" value="Cation-transporting ATPase"/>
    <property type="match status" value="1"/>
</dbReference>
<dbReference type="GO" id="GO:0006874">
    <property type="term" value="P:intracellular calcium ion homeostasis"/>
    <property type="evidence" value="ECO:0007669"/>
    <property type="project" value="TreeGrafter"/>
</dbReference>
<feature type="transmembrane region" description="Helical" evidence="13">
    <location>
        <begin position="1029"/>
        <end position="1047"/>
    </location>
</feature>
<keyword evidence="5 13" id="KW-0479">Metal-binding</keyword>
<dbReference type="InterPro" id="IPR044492">
    <property type="entry name" value="P_typ_ATPase_HD_dom"/>
</dbReference>
<evidence type="ECO:0000256" key="12">
    <source>
        <dbReference type="ARBA" id="ARBA00049360"/>
    </source>
</evidence>
<dbReference type="GO" id="GO:0046872">
    <property type="term" value="F:metal ion binding"/>
    <property type="evidence" value="ECO:0007669"/>
    <property type="project" value="UniProtKB-UniRule"/>
</dbReference>
<evidence type="ECO:0000256" key="8">
    <source>
        <dbReference type="ARBA" id="ARBA00022842"/>
    </source>
</evidence>
<keyword evidence="8 13" id="KW-0460">Magnesium</keyword>
<comment type="catalytic activity">
    <reaction evidence="12 13">
        <text>ATP + H2O = ADP + phosphate + H(+)</text>
        <dbReference type="Rhea" id="RHEA:13065"/>
        <dbReference type="ChEBI" id="CHEBI:15377"/>
        <dbReference type="ChEBI" id="CHEBI:15378"/>
        <dbReference type="ChEBI" id="CHEBI:30616"/>
        <dbReference type="ChEBI" id="CHEBI:43474"/>
        <dbReference type="ChEBI" id="CHEBI:456216"/>
    </reaction>
</comment>
<dbReference type="STRING" id="215637.A0A4P9ZK93"/>
<dbReference type="SUPFAM" id="SSF81665">
    <property type="entry name" value="Calcium ATPase, transmembrane domain M"/>
    <property type="match status" value="1"/>
</dbReference>
<evidence type="ECO:0000256" key="3">
    <source>
        <dbReference type="ARBA" id="ARBA00022553"/>
    </source>
</evidence>
<dbReference type="PROSITE" id="PS00154">
    <property type="entry name" value="ATPASE_E1_E2"/>
    <property type="match status" value="1"/>
</dbReference>
<keyword evidence="3" id="KW-0597">Phosphoprotein</keyword>
<evidence type="ECO:0000256" key="13">
    <source>
        <dbReference type="RuleBase" id="RU362082"/>
    </source>
</evidence>
<feature type="transmembrane region" description="Helical" evidence="13">
    <location>
        <begin position="369"/>
        <end position="388"/>
    </location>
</feature>
<dbReference type="SFLD" id="SFLDS00003">
    <property type="entry name" value="Haloacid_Dehalogenase"/>
    <property type="match status" value="1"/>
</dbReference>
<comment type="subcellular location">
    <subcellularLocation>
        <location evidence="1 13">Membrane</location>
        <topology evidence="1 13">Multi-pass membrane protein</topology>
    </subcellularLocation>
</comment>
<dbReference type="InterPro" id="IPR001757">
    <property type="entry name" value="P_typ_ATPase"/>
</dbReference>
<reference evidence="17" key="1">
    <citation type="journal article" date="2018" name="Nat. Microbiol.">
        <title>Leveraging single-cell genomics to expand the fungal tree of life.</title>
        <authorList>
            <person name="Ahrendt S.R."/>
            <person name="Quandt C.A."/>
            <person name="Ciobanu D."/>
            <person name="Clum A."/>
            <person name="Salamov A."/>
            <person name="Andreopoulos B."/>
            <person name="Cheng J.F."/>
            <person name="Woyke T."/>
            <person name="Pelin A."/>
            <person name="Henrissat B."/>
            <person name="Reynolds N.K."/>
            <person name="Benny G.L."/>
            <person name="Smith M.E."/>
            <person name="James T.Y."/>
            <person name="Grigoriev I.V."/>
        </authorList>
    </citation>
    <scope>NUCLEOTIDE SEQUENCE [LARGE SCALE GENOMIC DNA]</scope>
    <source>
        <strain evidence="17">RSA 468</strain>
    </source>
</reference>
<dbReference type="InterPro" id="IPR008250">
    <property type="entry name" value="ATPase_P-typ_transduc_dom_A_sf"/>
</dbReference>
<evidence type="ECO:0000256" key="6">
    <source>
        <dbReference type="ARBA" id="ARBA00022741"/>
    </source>
</evidence>
<dbReference type="Pfam" id="PF00122">
    <property type="entry name" value="E1-E2_ATPase"/>
    <property type="match status" value="1"/>
</dbReference>
<dbReference type="FunFam" id="3.40.50.1000:FF:000068">
    <property type="entry name" value="Cation-transporting ATPase"/>
    <property type="match status" value="1"/>
</dbReference>
<evidence type="ECO:0000256" key="11">
    <source>
        <dbReference type="ARBA" id="ARBA00023136"/>
    </source>
</evidence>
<evidence type="ECO:0000256" key="1">
    <source>
        <dbReference type="ARBA" id="ARBA00004141"/>
    </source>
</evidence>
<dbReference type="SUPFAM" id="SSF56784">
    <property type="entry name" value="HAD-like"/>
    <property type="match status" value="1"/>
</dbReference>
<proteinExistence type="inferred from homology"/>
<keyword evidence="4 13" id="KW-0812">Transmembrane</keyword>
<dbReference type="NCBIfam" id="TIGR01657">
    <property type="entry name" value="P-ATPase-V"/>
    <property type="match status" value="1"/>
</dbReference>
<dbReference type="Gene3D" id="3.40.50.1000">
    <property type="entry name" value="HAD superfamily/HAD-like"/>
    <property type="match status" value="2"/>
</dbReference>
<dbReference type="SUPFAM" id="SSF81660">
    <property type="entry name" value="Metal cation-transporting ATPase, ATP-binding domain N"/>
    <property type="match status" value="1"/>
</dbReference>